<dbReference type="EMBL" id="UINC01000711">
    <property type="protein sequence ID" value="SUZ59989.1"/>
    <property type="molecule type" value="Genomic_DNA"/>
</dbReference>
<evidence type="ECO:0000313" key="1">
    <source>
        <dbReference type="EMBL" id="SUZ59989.1"/>
    </source>
</evidence>
<name>A0A381P0S1_9ZZZZ</name>
<reference evidence="1" key="1">
    <citation type="submission" date="2018-05" db="EMBL/GenBank/DDBJ databases">
        <authorList>
            <person name="Lanie J.A."/>
            <person name="Ng W.-L."/>
            <person name="Kazmierczak K.M."/>
            <person name="Andrzejewski T.M."/>
            <person name="Davidsen T.M."/>
            <person name="Wayne K.J."/>
            <person name="Tettelin H."/>
            <person name="Glass J.I."/>
            <person name="Rusch D."/>
            <person name="Podicherti R."/>
            <person name="Tsui H.-C.T."/>
            <person name="Winkler M.E."/>
        </authorList>
    </citation>
    <scope>NUCLEOTIDE SEQUENCE</scope>
</reference>
<proteinExistence type="predicted"/>
<evidence type="ECO:0008006" key="2">
    <source>
        <dbReference type="Google" id="ProtNLM"/>
    </source>
</evidence>
<dbReference type="InterPro" id="IPR029056">
    <property type="entry name" value="Ribokinase-like"/>
</dbReference>
<organism evidence="1">
    <name type="scientific">marine metagenome</name>
    <dbReference type="NCBI Taxonomy" id="408172"/>
    <lineage>
        <taxon>unclassified sequences</taxon>
        <taxon>metagenomes</taxon>
        <taxon>ecological metagenomes</taxon>
    </lineage>
</organism>
<gene>
    <name evidence="1" type="ORF">METZ01_LOCUS12843</name>
</gene>
<protein>
    <recommendedName>
        <fullName evidence="2">Carbohydrate kinase PfkB domain-containing protein</fullName>
    </recommendedName>
</protein>
<sequence length="207" mass="23458">MTVDRIFEKFNKRNGLGSIANVWKALINESPELKLYICPTEIGSAIVYIDKDIGERYSKASLSNFIQKPEIKSSKINHILYLNELKKPSFIPLLEGINCADICVGKKVNYLLLKYIDYLFIADEDCDDYEELKKHTRGKVIVHSSNGSYWEDGSYDLPPSQILKNVNVLGAGDIFAANFMLGLLENYSFPKIIEEAHLKTTERLSNG</sequence>
<dbReference type="SUPFAM" id="SSF53613">
    <property type="entry name" value="Ribokinase-like"/>
    <property type="match status" value="1"/>
</dbReference>
<accession>A0A381P0S1</accession>
<dbReference type="AlphaFoldDB" id="A0A381P0S1"/>
<dbReference type="Gene3D" id="3.40.1190.20">
    <property type="match status" value="1"/>
</dbReference>